<dbReference type="InterPro" id="IPR001763">
    <property type="entry name" value="Rhodanese-like_dom"/>
</dbReference>
<accession>A0A2T4UMH2</accession>
<dbReference type="PROSITE" id="PS50206">
    <property type="entry name" value="RHODANESE_3"/>
    <property type="match status" value="1"/>
</dbReference>
<dbReference type="PANTHER" id="PTHR43031">
    <property type="entry name" value="FAD-DEPENDENT OXIDOREDUCTASE"/>
    <property type="match status" value="1"/>
</dbReference>
<name>A0A2T4UMH2_9ACTN</name>
<evidence type="ECO:0000313" key="3">
    <source>
        <dbReference type="Proteomes" id="UP000240739"/>
    </source>
</evidence>
<dbReference type="InterPro" id="IPR050229">
    <property type="entry name" value="GlpE_sulfurtransferase"/>
</dbReference>
<dbReference type="EMBL" id="PYYB01000001">
    <property type="protein sequence ID" value="PTL60433.1"/>
    <property type="molecule type" value="Genomic_DNA"/>
</dbReference>
<dbReference type="CDD" id="cd00158">
    <property type="entry name" value="RHOD"/>
    <property type="match status" value="1"/>
</dbReference>
<comment type="caution">
    <text evidence="2">The sequence shown here is derived from an EMBL/GenBank/DDBJ whole genome shotgun (WGS) entry which is preliminary data.</text>
</comment>
<sequence>MSHPLSDPDIEVTPEGAVEKIAQGAVLVDVREQYEVDAGYIEGSRHVELERLASSADSFDKDTPIVFQCRGGVRSLMAAQAFRRAGFEAYSMAGGIQQWHDEGRPLQPEGGTVADH</sequence>
<protein>
    <submittedName>
        <fullName evidence="2">Rhodanese-like domain-containing protein</fullName>
    </submittedName>
</protein>
<organism evidence="2 3">
    <name type="scientific">Paraconexibacter algicola</name>
    <dbReference type="NCBI Taxonomy" id="2133960"/>
    <lineage>
        <taxon>Bacteria</taxon>
        <taxon>Bacillati</taxon>
        <taxon>Actinomycetota</taxon>
        <taxon>Thermoleophilia</taxon>
        <taxon>Solirubrobacterales</taxon>
        <taxon>Paraconexibacteraceae</taxon>
        <taxon>Paraconexibacter</taxon>
    </lineage>
</organism>
<dbReference type="SUPFAM" id="SSF52821">
    <property type="entry name" value="Rhodanese/Cell cycle control phosphatase"/>
    <property type="match status" value="1"/>
</dbReference>
<dbReference type="RefSeq" id="WP_107569079.1">
    <property type="nucleotide sequence ID" value="NZ_PYYB01000001.1"/>
</dbReference>
<dbReference type="Pfam" id="PF00581">
    <property type="entry name" value="Rhodanese"/>
    <property type="match status" value="1"/>
</dbReference>
<proteinExistence type="predicted"/>
<dbReference type="Proteomes" id="UP000240739">
    <property type="component" value="Unassembled WGS sequence"/>
</dbReference>
<evidence type="ECO:0000259" key="1">
    <source>
        <dbReference type="PROSITE" id="PS50206"/>
    </source>
</evidence>
<keyword evidence="3" id="KW-1185">Reference proteome</keyword>
<dbReference type="Gene3D" id="3.40.250.10">
    <property type="entry name" value="Rhodanese-like domain"/>
    <property type="match status" value="1"/>
</dbReference>
<evidence type="ECO:0000313" key="2">
    <source>
        <dbReference type="EMBL" id="PTL60433.1"/>
    </source>
</evidence>
<dbReference type="AlphaFoldDB" id="A0A2T4UMH2"/>
<feature type="domain" description="Rhodanese" evidence="1">
    <location>
        <begin position="21"/>
        <end position="108"/>
    </location>
</feature>
<reference evidence="2 3" key="1">
    <citation type="submission" date="2018-03" db="EMBL/GenBank/DDBJ databases">
        <title>Aquarubrobacter algicola gen. nov., sp. nov., a novel actinobacterium isolated from shallow eutrophic lake during the end of cyanobacterial harmful algal blooms.</title>
        <authorList>
            <person name="Chun S.J."/>
        </authorList>
    </citation>
    <scope>NUCLEOTIDE SEQUENCE [LARGE SCALE GENOMIC DNA]</scope>
    <source>
        <strain evidence="2 3">Seoho-28</strain>
    </source>
</reference>
<dbReference type="InterPro" id="IPR036873">
    <property type="entry name" value="Rhodanese-like_dom_sf"/>
</dbReference>
<dbReference type="OrthoDB" id="9800872at2"/>
<dbReference type="PANTHER" id="PTHR43031:SF1">
    <property type="entry name" value="PYRIDINE NUCLEOTIDE-DISULPHIDE OXIDOREDUCTASE"/>
    <property type="match status" value="1"/>
</dbReference>
<dbReference type="SMART" id="SM00450">
    <property type="entry name" value="RHOD"/>
    <property type="match status" value="1"/>
</dbReference>
<gene>
    <name evidence="2" type="ORF">C7Y72_12670</name>
</gene>